<dbReference type="InterPro" id="IPR003646">
    <property type="entry name" value="SH3-like_bac-type"/>
</dbReference>
<evidence type="ECO:0000313" key="5">
    <source>
        <dbReference type="Proteomes" id="UP001224122"/>
    </source>
</evidence>
<evidence type="ECO:0000256" key="1">
    <source>
        <dbReference type="ARBA" id="ARBA00022801"/>
    </source>
</evidence>
<comment type="caution">
    <text evidence="4">The sequence shown here is derived from an EMBL/GenBank/DDBJ whole genome shotgun (WGS) entry which is preliminary data.</text>
</comment>
<dbReference type="Pfam" id="PF08239">
    <property type="entry name" value="SH3_3"/>
    <property type="match status" value="1"/>
</dbReference>
<dbReference type="SMART" id="SM00287">
    <property type="entry name" value="SH3b"/>
    <property type="match status" value="1"/>
</dbReference>
<reference evidence="4 5" key="1">
    <citation type="submission" date="2023-07" db="EMBL/GenBank/DDBJ databases">
        <title>Genomic Encyclopedia of Type Strains, Phase IV (KMG-IV): sequencing the most valuable type-strain genomes for metagenomic binning, comparative biology and taxonomic classification.</title>
        <authorList>
            <person name="Goeker M."/>
        </authorList>
    </citation>
    <scope>NUCLEOTIDE SEQUENCE [LARGE SCALE GENOMIC DNA]</scope>
    <source>
        <strain evidence="4 5">DSM 27594</strain>
    </source>
</reference>
<dbReference type="Gene3D" id="2.30.30.40">
    <property type="entry name" value="SH3 Domains"/>
    <property type="match status" value="1"/>
</dbReference>
<organism evidence="4 5">
    <name type="scientific">Neobacillus ginsengisoli</name>
    <dbReference type="NCBI Taxonomy" id="904295"/>
    <lineage>
        <taxon>Bacteria</taxon>
        <taxon>Bacillati</taxon>
        <taxon>Bacillota</taxon>
        <taxon>Bacilli</taxon>
        <taxon>Bacillales</taxon>
        <taxon>Bacillaceae</taxon>
        <taxon>Neobacillus</taxon>
    </lineage>
</organism>
<evidence type="ECO:0000313" key="4">
    <source>
        <dbReference type="EMBL" id="MDQ0199325.1"/>
    </source>
</evidence>
<sequence length="326" mass="35972">MITTKMKNLSLINVLVILIVMVVPLLEMDQTAYANTSSSSQATVIAPNLNVREASDISSKIIGLVHQGDTFEVIQTRNNWDQIKLSSNQTGWVYNAYIKKVKKSAENIKATEDNALNIRENPGYSSQVASNLKLETILTDQDSQGPLEGKTIVLDPGHGGMDDGTTSIFGTPEKTLNLATATVVKKRLENAGANVIMTRTNDTYVSLQQRADFSNNNHADAFISFHYNWSNDPSVNGLTDFYYQKSKDNALASNILNEVAKTTRLTNIGTRFNDLNVLRSNSQPSTLIELGFLSNKQDDSVVESTTYLDNVAQGVYLGLLDYFNQE</sequence>
<dbReference type="InterPro" id="IPR050695">
    <property type="entry name" value="N-acetylmuramoyl_amidase_3"/>
</dbReference>
<dbReference type="PANTHER" id="PTHR30404">
    <property type="entry name" value="N-ACETYLMURAMOYL-L-ALANINE AMIDASE"/>
    <property type="match status" value="1"/>
</dbReference>
<dbReference type="GO" id="GO:0008745">
    <property type="term" value="F:N-acetylmuramoyl-L-alanine amidase activity"/>
    <property type="evidence" value="ECO:0007669"/>
    <property type="project" value="UniProtKB-EC"/>
</dbReference>
<protein>
    <submittedName>
        <fullName evidence="4">N-acetylmuramoyl-L-alanine amidase</fullName>
        <ecNumber evidence="4">3.5.1.28</ecNumber>
    </submittedName>
</protein>
<dbReference type="InterPro" id="IPR002508">
    <property type="entry name" value="MurNAc-LAA_cat"/>
</dbReference>
<dbReference type="SUPFAM" id="SSF53187">
    <property type="entry name" value="Zn-dependent exopeptidases"/>
    <property type="match status" value="1"/>
</dbReference>
<dbReference type="Gene3D" id="3.40.630.40">
    <property type="entry name" value="Zn-dependent exopeptidases"/>
    <property type="match status" value="1"/>
</dbReference>
<dbReference type="PROSITE" id="PS51781">
    <property type="entry name" value="SH3B"/>
    <property type="match status" value="1"/>
</dbReference>
<evidence type="ECO:0000256" key="2">
    <source>
        <dbReference type="ARBA" id="ARBA00023316"/>
    </source>
</evidence>
<gene>
    <name evidence="4" type="ORF">J2S10_002483</name>
</gene>
<dbReference type="Pfam" id="PF01520">
    <property type="entry name" value="Amidase_3"/>
    <property type="match status" value="1"/>
</dbReference>
<dbReference type="Proteomes" id="UP001224122">
    <property type="component" value="Unassembled WGS sequence"/>
</dbReference>
<feature type="domain" description="SH3b" evidence="3">
    <location>
        <begin position="39"/>
        <end position="102"/>
    </location>
</feature>
<keyword evidence="5" id="KW-1185">Reference proteome</keyword>
<proteinExistence type="predicted"/>
<accession>A0ABT9XUT8</accession>
<name>A0ABT9XUT8_9BACI</name>
<dbReference type="EMBL" id="JAUSTW010000003">
    <property type="protein sequence ID" value="MDQ0199325.1"/>
    <property type="molecule type" value="Genomic_DNA"/>
</dbReference>
<dbReference type="CDD" id="cd02696">
    <property type="entry name" value="MurNAc-LAA"/>
    <property type="match status" value="1"/>
</dbReference>
<dbReference type="PANTHER" id="PTHR30404:SF7">
    <property type="entry name" value="CELL WALL AMIDASE LYTH-RELATED"/>
    <property type="match status" value="1"/>
</dbReference>
<keyword evidence="1 4" id="KW-0378">Hydrolase</keyword>
<evidence type="ECO:0000259" key="3">
    <source>
        <dbReference type="PROSITE" id="PS51781"/>
    </source>
</evidence>
<keyword evidence="2" id="KW-0961">Cell wall biogenesis/degradation</keyword>
<dbReference type="SMART" id="SM00646">
    <property type="entry name" value="Ami_3"/>
    <property type="match status" value="1"/>
</dbReference>
<dbReference type="EC" id="3.5.1.28" evidence="4"/>
<dbReference type="RefSeq" id="WP_307408085.1">
    <property type="nucleotide sequence ID" value="NZ_JAUSTW010000003.1"/>
</dbReference>